<dbReference type="AlphaFoldDB" id="A0A397TKL5"/>
<protein>
    <recommendedName>
        <fullName evidence="7">Galactose oxidase</fullName>
    </recommendedName>
</protein>
<keyword evidence="4" id="KW-0472">Membrane</keyword>
<accession>A0A397TKL5</accession>
<feature type="compositionally biased region" description="Polar residues" evidence="3">
    <location>
        <begin position="349"/>
        <end position="368"/>
    </location>
</feature>
<dbReference type="Pfam" id="PF24681">
    <property type="entry name" value="Kelch_KLHDC2_KLHL20_DRC7"/>
    <property type="match status" value="1"/>
</dbReference>
<keyword evidence="2" id="KW-0677">Repeat</keyword>
<feature type="transmembrane region" description="Helical" evidence="4">
    <location>
        <begin position="372"/>
        <end position="396"/>
    </location>
</feature>
<name>A0A397TKL5_9GLOM</name>
<keyword evidence="4" id="KW-0812">Transmembrane</keyword>
<keyword evidence="4" id="KW-1133">Transmembrane helix</keyword>
<keyword evidence="6" id="KW-1185">Reference proteome</keyword>
<sequence>MGQAAVLSGGKIYYIGGIYLQGGIDLTASDFFYLGGPEKTWVDLKGQGVKIPLLASHTANIGGVNQDLIFIIGGLQLIPNDVLVYQFDTKTNAISTPVIQGITPSRRSGVNSVSFGGKIYLFSGRTTDNSDTLVNSFDILNTLTLNWEVGSLVNAPLPRYKYTATLVNNVIYYIGGLQKNGLGQDYSPMSDIYQYDIVGDAWSLKIATTTGIMPGLRSDHSAVLIDGKICIFGGTFKTVNMLYAMPPVVSIAMLDTSTLIWSIPPLKDPNVPKLAFHSATLIDKIMLLAFGNNTDVPGGIFNNKFYLFDLGDPNFPWYTLTAQELVTLANSNTPNTPNAPNASIPPFNIPTTPSTKSTASDTKQQQPSSNNMLVIGLSTGLGVIGLGTVVAFLFLYRRMKKNQTGGGEIDYSGGPGTSGVILQIPSSVDKNNPTYQPINQSESMTPTTPHFVNSNLHQNYSPTPTLIQSQGYSPGQEFSTLPIPQQGRFSNYSPGSETLPYFPGSENPLPPPPPPKSSVQLYGGLCHCITAGWFSVQLYGRLHITPGNLRQH</sequence>
<dbReference type="EMBL" id="QKYT01000061">
    <property type="protein sequence ID" value="RIA95404.1"/>
    <property type="molecule type" value="Genomic_DNA"/>
</dbReference>
<comment type="caution">
    <text evidence="5">The sequence shown here is derived from an EMBL/GenBank/DDBJ whole genome shotgun (WGS) entry which is preliminary data.</text>
</comment>
<evidence type="ECO:0000256" key="1">
    <source>
        <dbReference type="ARBA" id="ARBA00022441"/>
    </source>
</evidence>
<evidence type="ECO:0000256" key="3">
    <source>
        <dbReference type="SAM" id="MobiDB-lite"/>
    </source>
</evidence>
<dbReference type="PANTHER" id="PTHR46093:SF18">
    <property type="entry name" value="FIBRONECTIN TYPE-III DOMAIN-CONTAINING PROTEIN"/>
    <property type="match status" value="1"/>
</dbReference>
<dbReference type="Proteomes" id="UP000265703">
    <property type="component" value="Unassembled WGS sequence"/>
</dbReference>
<dbReference type="InterPro" id="IPR015915">
    <property type="entry name" value="Kelch-typ_b-propeller"/>
</dbReference>
<dbReference type="Gene3D" id="2.120.10.80">
    <property type="entry name" value="Kelch-type beta propeller"/>
    <property type="match status" value="2"/>
</dbReference>
<evidence type="ECO:0008006" key="7">
    <source>
        <dbReference type="Google" id="ProtNLM"/>
    </source>
</evidence>
<dbReference type="PANTHER" id="PTHR46093">
    <property type="entry name" value="ACYL-COA-BINDING DOMAIN-CONTAINING PROTEIN 5"/>
    <property type="match status" value="1"/>
</dbReference>
<feature type="region of interest" description="Disordered" evidence="3">
    <location>
        <begin position="496"/>
        <end position="516"/>
    </location>
</feature>
<gene>
    <name evidence="5" type="ORF">C1645_734026</name>
</gene>
<evidence type="ECO:0000256" key="2">
    <source>
        <dbReference type="ARBA" id="ARBA00022737"/>
    </source>
</evidence>
<feature type="region of interest" description="Disordered" evidence="3">
    <location>
        <begin position="331"/>
        <end position="368"/>
    </location>
</feature>
<keyword evidence="1" id="KW-0880">Kelch repeat</keyword>
<evidence type="ECO:0000313" key="6">
    <source>
        <dbReference type="Proteomes" id="UP000265703"/>
    </source>
</evidence>
<evidence type="ECO:0000256" key="4">
    <source>
        <dbReference type="SAM" id="Phobius"/>
    </source>
</evidence>
<evidence type="ECO:0000313" key="5">
    <source>
        <dbReference type="EMBL" id="RIA95404.1"/>
    </source>
</evidence>
<feature type="compositionally biased region" description="Low complexity" evidence="3">
    <location>
        <begin position="331"/>
        <end position="346"/>
    </location>
</feature>
<organism evidence="5 6">
    <name type="scientific">Glomus cerebriforme</name>
    <dbReference type="NCBI Taxonomy" id="658196"/>
    <lineage>
        <taxon>Eukaryota</taxon>
        <taxon>Fungi</taxon>
        <taxon>Fungi incertae sedis</taxon>
        <taxon>Mucoromycota</taxon>
        <taxon>Glomeromycotina</taxon>
        <taxon>Glomeromycetes</taxon>
        <taxon>Glomerales</taxon>
        <taxon>Glomeraceae</taxon>
        <taxon>Glomus</taxon>
    </lineage>
</organism>
<dbReference type="SUPFAM" id="SSF50965">
    <property type="entry name" value="Galactose oxidase, central domain"/>
    <property type="match status" value="1"/>
</dbReference>
<reference evidence="5 6" key="1">
    <citation type="submission" date="2018-06" db="EMBL/GenBank/DDBJ databases">
        <title>Comparative genomics reveals the genomic features of Rhizophagus irregularis, R. cerebriforme, R. diaphanum and Gigaspora rosea, and their symbiotic lifestyle signature.</title>
        <authorList>
            <person name="Morin E."/>
            <person name="San Clemente H."/>
            <person name="Chen E.C.H."/>
            <person name="De La Providencia I."/>
            <person name="Hainaut M."/>
            <person name="Kuo A."/>
            <person name="Kohler A."/>
            <person name="Murat C."/>
            <person name="Tang N."/>
            <person name="Roy S."/>
            <person name="Loubradou J."/>
            <person name="Henrissat B."/>
            <person name="Grigoriev I.V."/>
            <person name="Corradi N."/>
            <person name="Roux C."/>
            <person name="Martin F.M."/>
        </authorList>
    </citation>
    <scope>NUCLEOTIDE SEQUENCE [LARGE SCALE GENOMIC DNA]</scope>
    <source>
        <strain evidence="5 6">DAOM 227022</strain>
    </source>
</reference>
<dbReference type="InterPro" id="IPR011043">
    <property type="entry name" value="Gal_Oxase/kelch_b-propeller"/>
</dbReference>
<dbReference type="OrthoDB" id="45365at2759"/>
<proteinExistence type="predicted"/>